<dbReference type="EMBL" id="JANUGU010000015">
    <property type="protein sequence ID" value="MCS0661186.1"/>
    <property type="molecule type" value="Genomic_DNA"/>
</dbReference>
<keyword evidence="4" id="KW-0378">Hydrolase</keyword>
<keyword evidence="5" id="KW-1185">Reference proteome</keyword>
<dbReference type="Pfam" id="PF13199">
    <property type="entry name" value="Glyco_hydro_66"/>
    <property type="match status" value="1"/>
</dbReference>
<name>A0ABT2D4R7_9BURK</name>
<dbReference type="InterPro" id="IPR013780">
    <property type="entry name" value="Glyco_hydro_b"/>
</dbReference>
<dbReference type="InterPro" id="IPR017853">
    <property type="entry name" value="GH"/>
</dbReference>
<proteinExistence type="inferred from homology"/>
<dbReference type="Gene3D" id="3.20.20.80">
    <property type="entry name" value="Glycosidases"/>
    <property type="match status" value="1"/>
</dbReference>
<accession>A0ABT2D4R7</accession>
<evidence type="ECO:0000256" key="3">
    <source>
        <dbReference type="SAM" id="SignalP"/>
    </source>
</evidence>
<keyword evidence="2 3" id="KW-0732">Signal</keyword>
<comment type="caution">
    <text evidence="4">The sequence shown here is derived from an EMBL/GenBank/DDBJ whole genome shotgun (WGS) entry which is preliminary data.</text>
</comment>
<evidence type="ECO:0000313" key="4">
    <source>
        <dbReference type="EMBL" id="MCS0661186.1"/>
    </source>
</evidence>
<gene>
    <name evidence="4" type="ORF">NX778_24235</name>
</gene>
<dbReference type="Proteomes" id="UP001204621">
    <property type="component" value="Unassembled WGS sequence"/>
</dbReference>
<dbReference type="SUPFAM" id="SSF51445">
    <property type="entry name" value="(Trans)glycosidases"/>
    <property type="match status" value="1"/>
</dbReference>
<evidence type="ECO:0000256" key="2">
    <source>
        <dbReference type="ARBA" id="ARBA00022729"/>
    </source>
</evidence>
<dbReference type="RefSeq" id="WP_258814382.1">
    <property type="nucleotide sequence ID" value="NZ_JANUGU010000015.1"/>
</dbReference>
<comment type="similarity">
    <text evidence="1">Belongs to the glycosyl hydrolase 66 family.</text>
</comment>
<evidence type="ECO:0000256" key="1">
    <source>
        <dbReference type="ARBA" id="ARBA00010837"/>
    </source>
</evidence>
<dbReference type="InterPro" id="IPR013783">
    <property type="entry name" value="Ig-like_fold"/>
</dbReference>
<dbReference type="InterPro" id="IPR025092">
    <property type="entry name" value="Glyco_hydro_66"/>
</dbReference>
<organism evidence="4 5">
    <name type="scientific">Massilia terrae</name>
    <dbReference type="NCBI Taxonomy" id="1811224"/>
    <lineage>
        <taxon>Bacteria</taxon>
        <taxon>Pseudomonadati</taxon>
        <taxon>Pseudomonadota</taxon>
        <taxon>Betaproteobacteria</taxon>
        <taxon>Burkholderiales</taxon>
        <taxon>Oxalobacteraceae</taxon>
        <taxon>Telluria group</taxon>
        <taxon>Massilia</taxon>
    </lineage>
</organism>
<sequence length="619" mass="66554">MMKAFHRASTAAAHLAAGLLASTGLAACSAAGSQPAAVRPPAPALLVSATTDKAAYAPGSTVLIKADLSNQSDAAIAGARLTLTVRHLEQDVGPPVSAELRLDAGAAGRVQFAWTAPATDFQGYSFELAATDSAGKPLASGTGAIDISSNWLKFPRYGYVSQYAAGADAQAVVEQLKAYHINALQFYDWQWKHHLPLKGSPTAVEANWHDIANRTVSRDTVRKLIDAAHQAGMAAMAYNLIYGAAINYQQDGVSPAWGLYDAPGGKQWQYSLPSSWATPGLYFFNPANAAWQDYLIGRELEVFQAFSFDGWHADTVGDNGIKYDAHGDPVDIKDTFKPFLNAAKARLGSKLLMMNAVGNKGHLQVNTSKVDAVYVEVWPWEGFPDYLSLKNVVDQARQESGGKSLIVPAYLDYDYAKTKSEQSPGQFNDHGVLLTEATVLAAGGSRLELGDDGRMLCSDYFPNRALAMSPALKAALQRYYDFAVAYENLLRDGQAAAAGTVSIAGQAVSADGQKDTVWAFAKADARYETINLVNLKGLVDVSWRDTNATQQKPAALGSFTLRYYSGAQLERAWVASPDAEGGRSRSLPLAHGADARGAYVEVTVPGLEYWNLIYFRKTV</sequence>
<dbReference type="Gene3D" id="2.60.40.10">
    <property type="entry name" value="Immunoglobulins"/>
    <property type="match status" value="1"/>
</dbReference>
<feature type="chain" id="PRO_5045956698" evidence="3">
    <location>
        <begin position="27"/>
        <end position="619"/>
    </location>
</feature>
<protein>
    <submittedName>
        <fullName evidence="4">Glycoside hydrolase family 66 protein</fullName>
    </submittedName>
</protein>
<evidence type="ECO:0000313" key="5">
    <source>
        <dbReference type="Proteomes" id="UP001204621"/>
    </source>
</evidence>
<dbReference type="GO" id="GO:0016787">
    <property type="term" value="F:hydrolase activity"/>
    <property type="evidence" value="ECO:0007669"/>
    <property type="project" value="UniProtKB-KW"/>
</dbReference>
<dbReference type="CDD" id="cd14745">
    <property type="entry name" value="GH66"/>
    <property type="match status" value="1"/>
</dbReference>
<reference evidence="4 5" key="1">
    <citation type="submission" date="2022-08" db="EMBL/GenBank/DDBJ databases">
        <title>Reclassification of Massilia species as members of the genera Telluria, Duganella, Pseudoduganella, Mokoshia gen. nov. and Zemynaea gen. nov. using orthogonal and non-orthogonal genome-based approaches.</title>
        <authorList>
            <person name="Bowman J.P."/>
        </authorList>
    </citation>
    <scope>NUCLEOTIDE SEQUENCE [LARGE SCALE GENOMIC DNA]</scope>
    <source>
        <strain evidence="4 5">JCM 31606</strain>
    </source>
</reference>
<feature type="signal peptide" evidence="3">
    <location>
        <begin position="1"/>
        <end position="26"/>
    </location>
</feature>
<dbReference type="Gene3D" id="2.60.40.1180">
    <property type="entry name" value="Golgi alpha-mannosidase II"/>
    <property type="match status" value="1"/>
</dbReference>
<dbReference type="PROSITE" id="PS51257">
    <property type="entry name" value="PROKAR_LIPOPROTEIN"/>
    <property type="match status" value="1"/>
</dbReference>